<dbReference type="AlphaFoldDB" id="A0A0E3V684"/>
<name>A0A0E3V684_9BACT</name>
<evidence type="ECO:0000256" key="2">
    <source>
        <dbReference type="SAM" id="Phobius"/>
    </source>
</evidence>
<keyword evidence="2" id="KW-1133">Transmembrane helix</keyword>
<proteinExistence type="predicted"/>
<dbReference type="PATRIC" id="fig|1379870.5.peg.1670"/>
<dbReference type="KEGG" id="srd:SD10_07695"/>
<dbReference type="InterPro" id="IPR046657">
    <property type="entry name" value="DUF6766"/>
</dbReference>
<keyword evidence="2" id="KW-0472">Membrane</keyword>
<dbReference type="HOGENOM" id="CLU_108410_0_0_10"/>
<feature type="transmembrane region" description="Helical" evidence="2">
    <location>
        <begin position="127"/>
        <end position="147"/>
    </location>
</feature>
<organism evidence="3 4">
    <name type="scientific">Spirosoma radiotolerans</name>
    <dbReference type="NCBI Taxonomy" id="1379870"/>
    <lineage>
        <taxon>Bacteria</taxon>
        <taxon>Pseudomonadati</taxon>
        <taxon>Bacteroidota</taxon>
        <taxon>Cytophagia</taxon>
        <taxon>Cytophagales</taxon>
        <taxon>Cytophagaceae</taxon>
        <taxon>Spirosoma</taxon>
    </lineage>
</organism>
<dbReference type="Proteomes" id="UP000033054">
    <property type="component" value="Chromosome"/>
</dbReference>
<dbReference type="EMBL" id="CP010429">
    <property type="protein sequence ID" value="AKD54807.1"/>
    <property type="molecule type" value="Genomic_DNA"/>
</dbReference>
<dbReference type="STRING" id="1379870.SD10_07695"/>
<feature type="region of interest" description="Disordered" evidence="1">
    <location>
        <begin position="88"/>
        <end position="109"/>
    </location>
</feature>
<keyword evidence="4" id="KW-1185">Reference proteome</keyword>
<sequence length="219" mass="24704">MKKFLYENGLSILLLVITLLTLSGQLVVGWHEFNNELSDYGRAPLTFGAYLSSGHCIEAVFENWESEFLQMGLYVLLTVSLRQKGSSESKSLDKDEEVDREPSPTRKGAPWPVRKGGWVLTLYKNSLSLAFFLLFGLSFFLHAIGGVKQYNAEQVLMGKPEHLSLWQFLGTSEFWFQSLQNWQSEFLSVLSIVVLSIFLRQKGSPESKPVDAPNSETGE</sequence>
<gene>
    <name evidence="3" type="ORF">SD10_07695</name>
</gene>
<evidence type="ECO:0000256" key="1">
    <source>
        <dbReference type="SAM" id="MobiDB-lite"/>
    </source>
</evidence>
<dbReference type="RefSeq" id="WP_046376408.1">
    <property type="nucleotide sequence ID" value="NZ_CP010429.1"/>
</dbReference>
<accession>A0A0E3V684</accession>
<evidence type="ECO:0000313" key="4">
    <source>
        <dbReference type="Proteomes" id="UP000033054"/>
    </source>
</evidence>
<keyword evidence="2" id="KW-0812">Transmembrane</keyword>
<dbReference type="Pfam" id="PF20554">
    <property type="entry name" value="DUF6766"/>
    <property type="match status" value="1"/>
</dbReference>
<dbReference type="OrthoDB" id="187863at2"/>
<reference evidence="3 4" key="1">
    <citation type="journal article" date="2014" name="Curr. Microbiol.">
        <title>Spirosoma radiotolerans sp. nov., a gamma-radiation-resistant bacterium isolated from gamma ray-irradiated soil.</title>
        <authorList>
            <person name="Lee J.J."/>
            <person name="Srinivasan S."/>
            <person name="Lim S."/>
            <person name="Joe M."/>
            <person name="Im S."/>
            <person name="Bae S.I."/>
            <person name="Park K.R."/>
            <person name="Han J.H."/>
            <person name="Park S.H."/>
            <person name="Joo B.M."/>
            <person name="Park S.J."/>
            <person name="Kim M.K."/>
        </authorList>
    </citation>
    <scope>NUCLEOTIDE SEQUENCE [LARGE SCALE GENOMIC DNA]</scope>
    <source>
        <strain evidence="3 4">DG5A</strain>
    </source>
</reference>
<evidence type="ECO:0000313" key="3">
    <source>
        <dbReference type="EMBL" id="AKD54807.1"/>
    </source>
</evidence>
<protein>
    <submittedName>
        <fullName evidence="3">Membrane protein</fullName>
    </submittedName>
</protein>